<dbReference type="PANTHER" id="PTHR36307">
    <property type="entry name" value="FLAGELLA BASAL BODY P-RING FORMATION PROTEIN FLGA"/>
    <property type="match status" value="1"/>
</dbReference>
<keyword evidence="7" id="KW-1185">Reference proteome</keyword>
<dbReference type="RefSeq" id="WP_238312464.1">
    <property type="nucleotide sequence ID" value="NZ_BPQV01000010.1"/>
</dbReference>
<dbReference type="Gene3D" id="3.90.1210.10">
    <property type="entry name" value="Antifreeze-like/N-acetylneuraminic acid synthase C-terminal domain"/>
    <property type="match status" value="1"/>
</dbReference>
<dbReference type="Proteomes" id="UP001055156">
    <property type="component" value="Unassembled WGS sequence"/>
</dbReference>
<reference evidence="6" key="1">
    <citation type="journal article" date="2021" name="Front. Microbiol.">
        <title>Comprehensive Comparative Genomics and Phenotyping of Methylobacterium Species.</title>
        <authorList>
            <person name="Alessa O."/>
            <person name="Ogura Y."/>
            <person name="Fujitani Y."/>
            <person name="Takami H."/>
            <person name="Hayashi T."/>
            <person name="Sahin N."/>
            <person name="Tani A."/>
        </authorList>
    </citation>
    <scope>NUCLEOTIDE SEQUENCE</scope>
    <source>
        <strain evidence="6">NBRC 15689</strain>
    </source>
</reference>
<feature type="region of interest" description="Disordered" evidence="4">
    <location>
        <begin position="336"/>
        <end position="355"/>
    </location>
</feature>
<evidence type="ECO:0000313" key="7">
    <source>
        <dbReference type="Proteomes" id="UP001055156"/>
    </source>
</evidence>
<organism evidence="6 7">
    <name type="scientific">Methylobacterium organophilum</name>
    <dbReference type="NCBI Taxonomy" id="410"/>
    <lineage>
        <taxon>Bacteria</taxon>
        <taxon>Pseudomonadati</taxon>
        <taxon>Pseudomonadota</taxon>
        <taxon>Alphaproteobacteria</taxon>
        <taxon>Hyphomicrobiales</taxon>
        <taxon>Methylobacteriaceae</taxon>
        <taxon>Methylobacterium</taxon>
    </lineage>
</organism>
<evidence type="ECO:0000256" key="4">
    <source>
        <dbReference type="SAM" id="MobiDB-lite"/>
    </source>
</evidence>
<keyword evidence="2" id="KW-0732">Signal</keyword>
<dbReference type="EMBL" id="BPQV01000010">
    <property type="protein sequence ID" value="GJE28521.1"/>
    <property type="molecule type" value="Genomic_DNA"/>
</dbReference>
<evidence type="ECO:0000256" key="3">
    <source>
        <dbReference type="ARBA" id="ARBA00022764"/>
    </source>
</evidence>
<dbReference type="NCBIfam" id="TIGR03170">
    <property type="entry name" value="flgA_cterm"/>
    <property type="match status" value="1"/>
</dbReference>
<accession>A0ABQ4TDQ1</accession>
<dbReference type="CDD" id="cd11614">
    <property type="entry name" value="SAF_CpaB_FlgA_like"/>
    <property type="match status" value="1"/>
</dbReference>
<comment type="caution">
    <text evidence="6">The sequence shown here is derived from an EMBL/GenBank/DDBJ whole genome shotgun (WGS) entry which is preliminary data.</text>
</comment>
<dbReference type="InterPro" id="IPR013974">
    <property type="entry name" value="SAF"/>
</dbReference>
<proteinExistence type="predicted"/>
<sequence length="355" mass="36476">MYDLKPIRTVSLPKAVPPSRSAILRALLLVVLLAALSVLSAPLMAKESAKDAAPRLRGDVTASGDVLSLGELVEGAPADIAGRPLFRAPPLGATGTIQARRIVEAAAHLGLVVETGGRAQISVQRAARRVTGPEIEAALKRALETGFGLDPRTIAVRLDGETPVLLAPVDLDGQANALDVTYDPRTRRLAGLIVLGERQASLRVSGQALEIREVAVLMRSLNRGETIAAEDLTIERRPREAVPADAQGIAAPVAGQVAQRSLSAGSILRSGDVAPPDLVARGDAVTIVYETPGVVLSLRGIANEGGRLGATVSVVNSASKKLLQAVVTGPGRVSVGPAPLPGRQASAAPGAPGVN</sequence>
<name>A0ABQ4TDQ1_METOR</name>
<evidence type="ECO:0000259" key="5">
    <source>
        <dbReference type="SMART" id="SM00858"/>
    </source>
</evidence>
<evidence type="ECO:0000313" key="6">
    <source>
        <dbReference type="EMBL" id="GJE28521.1"/>
    </source>
</evidence>
<dbReference type="Pfam" id="PF13144">
    <property type="entry name" value="ChapFlgA"/>
    <property type="match status" value="1"/>
</dbReference>
<dbReference type="SMART" id="SM00858">
    <property type="entry name" value="SAF"/>
    <property type="match status" value="1"/>
</dbReference>
<gene>
    <name evidence="6" type="ORF">LKMONMHP_3393</name>
</gene>
<dbReference type="Gene3D" id="2.30.30.760">
    <property type="match status" value="1"/>
</dbReference>
<dbReference type="InterPro" id="IPR017585">
    <property type="entry name" value="SAF_FlgA"/>
</dbReference>
<reference evidence="6" key="2">
    <citation type="submission" date="2021-08" db="EMBL/GenBank/DDBJ databases">
        <authorList>
            <person name="Tani A."/>
            <person name="Ola A."/>
            <person name="Ogura Y."/>
            <person name="Katsura K."/>
            <person name="Hayashi T."/>
        </authorList>
    </citation>
    <scope>NUCLEOTIDE SEQUENCE</scope>
    <source>
        <strain evidence="6">NBRC 15689</strain>
    </source>
</reference>
<evidence type="ECO:0000256" key="2">
    <source>
        <dbReference type="ARBA" id="ARBA00022729"/>
    </source>
</evidence>
<dbReference type="InterPro" id="IPR039246">
    <property type="entry name" value="Flagellar_FlgA"/>
</dbReference>
<dbReference type="PANTHER" id="PTHR36307:SF1">
    <property type="entry name" value="FLAGELLA BASAL BODY P-RING FORMATION PROTEIN FLGA"/>
    <property type="match status" value="1"/>
</dbReference>
<evidence type="ECO:0000256" key="1">
    <source>
        <dbReference type="ARBA" id="ARBA00004418"/>
    </source>
</evidence>
<comment type="subcellular location">
    <subcellularLocation>
        <location evidence="1">Periplasm</location>
    </subcellularLocation>
</comment>
<keyword evidence="3" id="KW-0574">Periplasm</keyword>
<feature type="domain" description="SAF" evidence="5">
    <location>
        <begin position="212"/>
        <end position="274"/>
    </location>
</feature>
<protein>
    <recommendedName>
        <fullName evidence="5">SAF domain-containing protein</fullName>
    </recommendedName>
</protein>